<protein>
    <submittedName>
        <fullName evidence="1">Vancomycin B-type resistance protein VanW</fullName>
    </submittedName>
</protein>
<dbReference type="InterPro" id="IPR007391">
    <property type="entry name" value="Vancomycin_resist_VanW"/>
</dbReference>
<proteinExistence type="predicted"/>
<gene>
    <name evidence="1" type="primary">vanW</name>
    <name evidence="1" type="ORF">BEI61_02548</name>
</gene>
<accession>A0A1E3AD44</accession>
<sequence>MYDILLKINSQRIGVFAKGRYSVMKRHQWKPLLLICLLLAAPVSAAAAMPIMVSAAEALPAGGITTTISDSRYIDAGWMNQNIILTLDGQVWAMGINTMKDYPVFLSNDTGIPQCILGETEVIDVFLNAINEQLKTQIFQSDSPVFDTGTGSYIYNSGQTYYQLNANVKNWLITSLQQQFAAGSPQPLILELSSGYLTSVVNEGVLTYSPDFVLAGSCTTSFSGSSSNRINNIKVAAEHLNNMIIMPGQEVSVSTAILPRTSANGYREAGAYLNGETVMAIGGGICQVSSTTYNAVKNAGLVVLERHPHSMPVHYLPLGLDAAISSGSKDLRFRNNYSAPVILQAYTEGKKLIINVLVWDHDLNGRSFKLWAKNTGSLSAKTYFTTYQDGKEVSTDYVGNSTYMAPKPKNTEAEDD</sequence>
<comment type="caution">
    <text evidence="1">The sequence shown here is derived from an EMBL/GenBank/DDBJ whole genome shotgun (WGS) entry which is preliminary data.</text>
</comment>
<dbReference type="Proteomes" id="UP000094067">
    <property type="component" value="Unassembled WGS sequence"/>
</dbReference>
<dbReference type="PANTHER" id="PTHR35788:SF1">
    <property type="entry name" value="EXPORTED PROTEIN"/>
    <property type="match status" value="1"/>
</dbReference>
<dbReference type="Pfam" id="PF04294">
    <property type="entry name" value="VanW"/>
    <property type="match status" value="1"/>
</dbReference>
<dbReference type="EMBL" id="MCGH01000002">
    <property type="protein sequence ID" value="ODM06658.1"/>
    <property type="molecule type" value="Genomic_DNA"/>
</dbReference>
<dbReference type="AlphaFoldDB" id="A0A1E3AD44"/>
<name>A0A1E3AD44_9FIRM</name>
<organism evidence="1 2">
    <name type="scientific">Eisenbergiella tayi</name>
    <dbReference type="NCBI Taxonomy" id="1432052"/>
    <lineage>
        <taxon>Bacteria</taxon>
        <taxon>Bacillati</taxon>
        <taxon>Bacillota</taxon>
        <taxon>Clostridia</taxon>
        <taxon>Lachnospirales</taxon>
        <taxon>Lachnospiraceae</taxon>
        <taxon>Eisenbergiella</taxon>
    </lineage>
</organism>
<dbReference type="PATRIC" id="fig|1432052.4.peg.2846"/>
<evidence type="ECO:0000313" key="2">
    <source>
        <dbReference type="Proteomes" id="UP000094067"/>
    </source>
</evidence>
<evidence type="ECO:0000313" key="1">
    <source>
        <dbReference type="EMBL" id="ODM06658.1"/>
    </source>
</evidence>
<dbReference type="InterPro" id="IPR052913">
    <property type="entry name" value="Glycopeptide_resist_protein"/>
</dbReference>
<reference evidence="1 2" key="1">
    <citation type="submission" date="2016-07" db="EMBL/GenBank/DDBJ databases">
        <title>Characterization of isolates of Eisenbergiella tayi derived from blood cultures, using whole genome sequencing.</title>
        <authorList>
            <person name="Burdz T."/>
            <person name="Wiebe D."/>
            <person name="Huynh C."/>
            <person name="Bernard K."/>
        </authorList>
    </citation>
    <scope>NUCLEOTIDE SEQUENCE [LARGE SCALE GENOMIC DNA]</scope>
    <source>
        <strain evidence="1 2">NML 110608</strain>
    </source>
</reference>
<dbReference type="PANTHER" id="PTHR35788">
    <property type="entry name" value="EXPORTED PROTEIN-RELATED"/>
    <property type="match status" value="1"/>
</dbReference>